<organism evidence="1 2">
    <name type="scientific">Aspergillus tanneri</name>
    <dbReference type="NCBI Taxonomy" id="1220188"/>
    <lineage>
        <taxon>Eukaryota</taxon>
        <taxon>Fungi</taxon>
        <taxon>Dikarya</taxon>
        <taxon>Ascomycota</taxon>
        <taxon>Pezizomycotina</taxon>
        <taxon>Eurotiomycetes</taxon>
        <taxon>Eurotiomycetidae</taxon>
        <taxon>Eurotiales</taxon>
        <taxon>Aspergillaceae</taxon>
        <taxon>Aspergillus</taxon>
        <taxon>Aspergillus subgen. Circumdati</taxon>
    </lineage>
</organism>
<protein>
    <submittedName>
        <fullName evidence="1">Uncharacterized protein</fullName>
    </submittedName>
</protein>
<proteinExistence type="predicted"/>
<sequence>MFHPPGVIEEKGTDARVVRSTVVRLDLKMPLDSSAFRLAQAPGWSQYWGVSELSEIHERTHELIETYKRKLVSVVLAFKNGKKACRCWTLALRKTQSISGEFSRDFRDKVRNLGRLADVEYDAAGLVRTLLAHELVQSILSSSDCHYFGAIFDQPICHGFADA</sequence>
<keyword evidence="2" id="KW-1185">Reference proteome</keyword>
<comment type="caution">
    <text evidence="1">The sequence shown here is derived from an EMBL/GenBank/DDBJ whole genome shotgun (WGS) entry which is preliminary data.</text>
</comment>
<reference evidence="1 2" key="1">
    <citation type="submission" date="2019-03" db="EMBL/GenBank/DDBJ databases">
        <title>The genome sequence of a newly discovered highly antifungal drug resistant Aspergillus species, Aspergillus tanneri NIH 1004.</title>
        <authorList>
            <person name="Mounaud S."/>
            <person name="Singh I."/>
            <person name="Joardar V."/>
            <person name="Pakala S."/>
            <person name="Pakala S."/>
            <person name="Venepally P."/>
            <person name="Hoover J."/>
            <person name="Nierman W."/>
            <person name="Chung J."/>
            <person name="Losada L."/>
        </authorList>
    </citation>
    <scope>NUCLEOTIDE SEQUENCE [LARGE SCALE GENOMIC DNA]</scope>
    <source>
        <strain evidence="1 2">NIH1004</strain>
    </source>
</reference>
<dbReference type="VEuPathDB" id="FungiDB:EYZ11_007438"/>
<evidence type="ECO:0000313" key="1">
    <source>
        <dbReference type="EMBL" id="THC93072.1"/>
    </source>
</evidence>
<accession>A0A4S3JDC2</accession>
<name>A0A4S3JDC2_9EURO</name>
<dbReference type="EMBL" id="SOSA01000288">
    <property type="protein sequence ID" value="THC93072.1"/>
    <property type="molecule type" value="Genomic_DNA"/>
</dbReference>
<dbReference type="AlphaFoldDB" id="A0A4S3JDC2"/>
<gene>
    <name evidence="1" type="ORF">EYZ11_007438</name>
</gene>
<evidence type="ECO:0000313" key="2">
    <source>
        <dbReference type="Proteomes" id="UP000308092"/>
    </source>
</evidence>
<dbReference type="Proteomes" id="UP000308092">
    <property type="component" value="Unassembled WGS sequence"/>
</dbReference>